<evidence type="ECO:0000313" key="10">
    <source>
        <dbReference type="Proteomes" id="UP000243515"/>
    </source>
</evidence>
<feature type="compositionally biased region" description="Basic and acidic residues" evidence="6">
    <location>
        <begin position="472"/>
        <end position="490"/>
    </location>
</feature>
<accession>A0A232LUV5</accession>
<feature type="compositionally biased region" description="Basic and acidic residues" evidence="6">
    <location>
        <begin position="522"/>
        <end position="545"/>
    </location>
</feature>
<evidence type="ECO:0000256" key="5">
    <source>
        <dbReference type="SAM" id="Coils"/>
    </source>
</evidence>
<evidence type="ECO:0000256" key="4">
    <source>
        <dbReference type="PROSITE-ProRule" id="PRU00125"/>
    </source>
</evidence>
<gene>
    <name evidence="9" type="ORF">Egran_04278</name>
</gene>
<dbReference type="PROSITE" id="PS50023">
    <property type="entry name" value="LIM_DOMAIN_2"/>
    <property type="match status" value="1"/>
</dbReference>
<dbReference type="FunFam" id="2.10.110.10:FF:000121">
    <property type="entry name" value="Rho GTPase activator Rga"/>
    <property type="match status" value="1"/>
</dbReference>
<dbReference type="PROSITE" id="PS00478">
    <property type="entry name" value="LIM_DOMAIN_1"/>
    <property type="match status" value="1"/>
</dbReference>
<comment type="caution">
    <text evidence="9">The sequence shown here is derived from an EMBL/GenBank/DDBJ whole genome shotgun (WGS) entry which is preliminary data.</text>
</comment>
<dbReference type="InterPro" id="IPR050729">
    <property type="entry name" value="Rho-GAP"/>
</dbReference>
<dbReference type="GO" id="GO:0007165">
    <property type="term" value="P:signal transduction"/>
    <property type="evidence" value="ECO:0007669"/>
    <property type="project" value="InterPro"/>
</dbReference>
<dbReference type="AlphaFoldDB" id="A0A232LUV5"/>
<feature type="compositionally biased region" description="Polar residues" evidence="6">
    <location>
        <begin position="491"/>
        <end position="521"/>
    </location>
</feature>
<protein>
    <recommendedName>
        <fullName evidence="11">Rho-GAP domain-containing protein</fullName>
    </recommendedName>
</protein>
<dbReference type="Proteomes" id="UP000243515">
    <property type="component" value="Unassembled WGS sequence"/>
</dbReference>
<proteinExistence type="predicted"/>
<feature type="compositionally biased region" description="Basic and acidic residues" evidence="6">
    <location>
        <begin position="363"/>
        <end position="378"/>
    </location>
</feature>
<feature type="compositionally biased region" description="Low complexity" evidence="6">
    <location>
        <begin position="546"/>
        <end position="567"/>
    </location>
</feature>
<evidence type="ECO:0008006" key="11">
    <source>
        <dbReference type="Google" id="ProtNLM"/>
    </source>
</evidence>
<feature type="compositionally biased region" description="Basic and acidic residues" evidence="6">
    <location>
        <begin position="176"/>
        <end position="185"/>
    </location>
</feature>
<dbReference type="GO" id="GO:0046872">
    <property type="term" value="F:metal ion binding"/>
    <property type="evidence" value="ECO:0007669"/>
    <property type="project" value="UniProtKB-KW"/>
</dbReference>
<dbReference type="SUPFAM" id="SSF48350">
    <property type="entry name" value="GTPase activation domain, GAP"/>
    <property type="match status" value="1"/>
</dbReference>
<evidence type="ECO:0000259" key="7">
    <source>
        <dbReference type="PROSITE" id="PS50023"/>
    </source>
</evidence>
<dbReference type="InterPro" id="IPR008936">
    <property type="entry name" value="Rho_GTPase_activation_prot"/>
</dbReference>
<feature type="region of interest" description="Disordered" evidence="6">
    <location>
        <begin position="848"/>
        <end position="867"/>
    </location>
</feature>
<evidence type="ECO:0000256" key="1">
    <source>
        <dbReference type="ARBA" id="ARBA00022468"/>
    </source>
</evidence>
<dbReference type="Gene3D" id="2.10.110.10">
    <property type="entry name" value="Cysteine Rich Protein"/>
    <property type="match status" value="2"/>
</dbReference>
<dbReference type="InterPro" id="IPR001781">
    <property type="entry name" value="Znf_LIM"/>
</dbReference>
<sequence>MMAAVDVPAYPESSMDQDDIAFPCKGCGEILDEGKAFELAGSRWHIDCFRCTTCETLLDSDAHLLLLGDGSLICNNCTYSCSSCGSKIEDLAILTGDQAFCANCFKCRNCKNRIENLRYARTSQGIFCMDCHESLMQRRRKKNRAAPQAKRANPTGIKLDKSLPSLPQSAGPDTALSRESEKESAKTYPTSPDGSARSRVPDYYTPSNKRHSEESPVHQPGSQDNIILPSSTYRGNRHSVLSNRSDVDGGDEFLIPVAFDPTTEEPPPRAMIQENVHPIEDVRQRDRVGSTKSGASSLKLSSDRSESLAETSPPHIAYQEKGRQLSDIDPTRWRQDGPVSGSGLVTADRTRPRDVSTSQTASHRVDIHDTFKLQDPPKGRKSGSARSSKSDLLAAKGSMSGSTASSPDISNVRNSPGKDSSSADPAVLEKAVLPDGISESPRLSNELGRPTENGTAEPARAFVSPAPTMHPKRGDSLEDKLYHTIIRKELGSSQGRSTSSQCEGGNDTPASVSTVSSSQQMDKWEEPPKVKPSGDIESLTQKHIDPMPTGDGPPDMAPEMAPEMQAQSRSQHGRNASISIPQSERPADANSLPSLLRYSAGGDFSMDEDMARILGADEISNSQNAESFLRRVSNSVRHGRSFSDKGSRFAKEPKWPKSPVNGVAFGQVISSPSRSSPDPSEEVSWLRSEIRRERQRVIEREQKISELEAALNSVAEVKQVNTELREKRSTMVVLDARKEIVLRELSVLTEHLEAEKHGGAPMDLGKLTNNVIRRFAESLQQLKDSFAPQIEELMQKRNDMVEELANLSRMKDKSFQEFEQLSCKNAQLAELNNELVHQIQGLYKANSGPGEATRAKNGLGLSKEKSATSTEVVKTSSHDLTISSATTQQEDAESATVVPGPQVVSIHKGQPRKFWKKGGQTVAKGVAKGLKGAFLSGEHKDVVAYHSTTASQDSAASLPRSQTQDPRSQGFGFFVNQRKHGMSKMPPSGSSPALAEAAVLAPAAGALFGTELEQRLEQEKCIIPAIVTRCIQEVELRGMDVEGIYRKSGAASVVQAIREGFERSPLDYDISDPDLDIHAVTSALKQYLRKLPTPLITYEVYDQILDSNEMTSPSARVEALRRSLNNLPRVHKDVLEFLVFHLKRVAEHEKENLMSSMNVAVVFAPTILRPETLAREMTDVQRKNEALKFLIDNCQETFMEM</sequence>
<evidence type="ECO:0000256" key="2">
    <source>
        <dbReference type="ARBA" id="ARBA00022723"/>
    </source>
</evidence>
<evidence type="ECO:0000256" key="3">
    <source>
        <dbReference type="ARBA" id="ARBA00022833"/>
    </source>
</evidence>
<dbReference type="EMBL" id="NPHW01004410">
    <property type="protein sequence ID" value="OXV07951.1"/>
    <property type="molecule type" value="Genomic_DNA"/>
</dbReference>
<evidence type="ECO:0000256" key="6">
    <source>
        <dbReference type="SAM" id="MobiDB-lite"/>
    </source>
</evidence>
<feature type="compositionally biased region" description="Low complexity" evidence="6">
    <location>
        <begin position="290"/>
        <end position="300"/>
    </location>
</feature>
<organism evidence="9 10">
    <name type="scientific">Elaphomyces granulatus</name>
    <dbReference type="NCBI Taxonomy" id="519963"/>
    <lineage>
        <taxon>Eukaryota</taxon>
        <taxon>Fungi</taxon>
        <taxon>Dikarya</taxon>
        <taxon>Ascomycota</taxon>
        <taxon>Pezizomycotina</taxon>
        <taxon>Eurotiomycetes</taxon>
        <taxon>Eurotiomycetidae</taxon>
        <taxon>Eurotiales</taxon>
        <taxon>Elaphomycetaceae</taxon>
        <taxon>Elaphomyces</taxon>
    </lineage>
</organism>
<dbReference type="CDD" id="cd09394">
    <property type="entry name" value="LIM1_Rga"/>
    <property type="match status" value="1"/>
</dbReference>
<keyword evidence="5" id="KW-0175">Coiled coil</keyword>
<dbReference type="GO" id="GO:0005096">
    <property type="term" value="F:GTPase activator activity"/>
    <property type="evidence" value="ECO:0007669"/>
    <property type="project" value="UniProtKB-KW"/>
</dbReference>
<dbReference type="FunFam" id="2.10.110.10:FF:000044">
    <property type="entry name" value="Rho GTPase activator Rga"/>
    <property type="match status" value="1"/>
</dbReference>
<feature type="domain" description="LIM zinc-binding" evidence="7">
    <location>
        <begin position="22"/>
        <end position="84"/>
    </location>
</feature>
<keyword evidence="3 4" id="KW-0862">Zinc</keyword>
<feature type="compositionally biased region" description="Polar residues" evidence="6">
    <location>
        <begin position="568"/>
        <end position="582"/>
    </location>
</feature>
<reference evidence="9 10" key="1">
    <citation type="journal article" date="2015" name="Environ. Microbiol.">
        <title>Metagenome sequence of Elaphomyces granulatus from sporocarp tissue reveals Ascomycota ectomycorrhizal fingerprints of genome expansion and a Proteobacteria-rich microbiome.</title>
        <authorList>
            <person name="Quandt C.A."/>
            <person name="Kohler A."/>
            <person name="Hesse C.N."/>
            <person name="Sharpton T.J."/>
            <person name="Martin F."/>
            <person name="Spatafora J.W."/>
        </authorList>
    </citation>
    <scope>NUCLEOTIDE SEQUENCE [LARGE SCALE GENOMIC DNA]</scope>
    <source>
        <strain evidence="9 10">OSC145934</strain>
    </source>
</reference>
<keyword evidence="4" id="KW-0440">LIM domain</keyword>
<feature type="compositionally biased region" description="Polar residues" evidence="6">
    <location>
        <begin position="220"/>
        <end position="244"/>
    </location>
</feature>
<dbReference type="CDD" id="cd09395">
    <property type="entry name" value="LIM2_Rga"/>
    <property type="match status" value="1"/>
</dbReference>
<dbReference type="SMART" id="SM00132">
    <property type="entry name" value="LIM"/>
    <property type="match status" value="2"/>
</dbReference>
<dbReference type="OrthoDB" id="79452at2759"/>
<dbReference type="CDD" id="cd00159">
    <property type="entry name" value="RhoGAP"/>
    <property type="match status" value="1"/>
</dbReference>
<feature type="compositionally biased region" description="Basic and acidic residues" evidence="6">
    <location>
        <begin position="318"/>
        <end position="335"/>
    </location>
</feature>
<keyword evidence="1" id="KW-0343">GTPase activation</keyword>
<keyword evidence="2 4" id="KW-0479">Metal-binding</keyword>
<dbReference type="PANTHER" id="PTHR23176:SF128">
    <property type="entry name" value="RHO GTPASE-ACTIVATING PROTEIN RGD1"/>
    <property type="match status" value="1"/>
</dbReference>
<dbReference type="InterPro" id="IPR000198">
    <property type="entry name" value="RhoGAP_dom"/>
</dbReference>
<dbReference type="Pfam" id="PF00412">
    <property type="entry name" value="LIM"/>
    <property type="match status" value="1"/>
</dbReference>
<dbReference type="Pfam" id="PF00620">
    <property type="entry name" value="RhoGAP"/>
    <property type="match status" value="1"/>
</dbReference>
<dbReference type="PROSITE" id="PS50238">
    <property type="entry name" value="RHOGAP"/>
    <property type="match status" value="1"/>
</dbReference>
<feature type="domain" description="Rho-GAP" evidence="8">
    <location>
        <begin position="1010"/>
        <end position="1198"/>
    </location>
</feature>
<feature type="region of interest" description="Disordered" evidence="6">
    <location>
        <begin position="139"/>
        <end position="253"/>
    </location>
</feature>
<feature type="compositionally biased region" description="Basic and acidic residues" evidence="6">
    <location>
        <begin position="277"/>
        <end position="289"/>
    </location>
</feature>
<name>A0A232LUV5_9EURO</name>
<dbReference type="SMART" id="SM00324">
    <property type="entry name" value="RhoGAP"/>
    <property type="match status" value="1"/>
</dbReference>
<dbReference type="GO" id="GO:0005938">
    <property type="term" value="C:cell cortex"/>
    <property type="evidence" value="ECO:0007669"/>
    <property type="project" value="UniProtKB-ARBA"/>
</dbReference>
<feature type="region of interest" description="Disordered" evidence="6">
    <location>
        <begin position="274"/>
        <end position="594"/>
    </location>
</feature>
<dbReference type="FunFam" id="1.10.555.10:FF:000043">
    <property type="entry name" value="Rho GTPase activator Rga"/>
    <property type="match status" value="1"/>
</dbReference>
<dbReference type="Gene3D" id="1.10.555.10">
    <property type="entry name" value="Rho GTPase activation protein"/>
    <property type="match status" value="1"/>
</dbReference>
<evidence type="ECO:0000313" key="9">
    <source>
        <dbReference type="EMBL" id="OXV07951.1"/>
    </source>
</evidence>
<evidence type="ECO:0000259" key="8">
    <source>
        <dbReference type="PROSITE" id="PS50238"/>
    </source>
</evidence>
<feature type="coiled-coil region" evidence="5">
    <location>
        <begin position="690"/>
        <end position="727"/>
    </location>
</feature>
<keyword evidence="10" id="KW-1185">Reference proteome</keyword>
<dbReference type="PANTHER" id="PTHR23176">
    <property type="entry name" value="RHO/RAC/CDC GTPASE-ACTIVATING PROTEIN"/>
    <property type="match status" value="1"/>
</dbReference>
<feature type="compositionally biased region" description="Polar residues" evidence="6">
    <location>
        <begin position="399"/>
        <end position="423"/>
    </location>
</feature>